<dbReference type="Pfam" id="PF01494">
    <property type="entry name" value="FAD_binding_3"/>
    <property type="match status" value="1"/>
</dbReference>
<keyword evidence="2" id="KW-0285">Flavoprotein</keyword>
<evidence type="ECO:0000256" key="3">
    <source>
        <dbReference type="ARBA" id="ARBA00022827"/>
    </source>
</evidence>
<dbReference type="InterPro" id="IPR002938">
    <property type="entry name" value="FAD-bd"/>
</dbReference>
<evidence type="ECO:0000259" key="5">
    <source>
        <dbReference type="Pfam" id="PF01494"/>
    </source>
</evidence>
<keyword evidence="7" id="KW-1185">Reference proteome</keyword>
<accession>A0AAI9EAE7</accession>
<dbReference type="PRINTS" id="PR00420">
    <property type="entry name" value="RNGMNOXGNASE"/>
</dbReference>
<dbReference type="SUPFAM" id="SSF51905">
    <property type="entry name" value="FAD/NAD(P)-binding domain"/>
    <property type="match status" value="1"/>
</dbReference>
<dbReference type="InterPro" id="IPR036188">
    <property type="entry name" value="FAD/NAD-bd_sf"/>
</dbReference>
<dbReference type="Gene3D" id="3.30.70.2450">
    <property type="match status" value="1"/>
</dbReference>
<keyword evidence="4" id="KW-0560">Oxidoreductase</keyword>
<dbReference type="GO" id="GO:0016709">
    <property type="term" value="F:oxidoreductase activity, acting on paired donors, with incorporation or reduction of molecular oxygen, NAD(P)H as one donor, and incorporation of one atom of oxygen"/>
    <property type="evidence" value="ECO:0007669"/>
    <property type="project" value="UniProtKB-ARBA"/>
</dbReference>
<evidence type="ECO:0000256" key="1">
    <source>
        <dbReference type="ARBA" id="ARBA00001974"/>
    </source>
</evidence>
<evidence type="ECO:0000256" key="4">
    <source>
        <dbReference type="ARBA" id="ARBA00023002"/>
    </source>
</evidence>
<reference evidence="6" key="1">
    <citation type="submission" date="2023-11" db="EMBL/GenBank/DDBJ databases">
        <authorList>
            <person name="Alioto T."/>
            <person name="Alioto T."/>
            <person name="Gomez Garrido J."/>
        </authorList>
    </citation>
    <scope>NUCLEOTIDE SEQUENCE</scope>
</reference>
<dbReference type="GO" id="GO:0071949">
    <property type="term" value="F:FAD binding"/>
    <property type="evidence" value="ECO:0007669"/>
    <property type="project" value="InterPro"/>
</dbReference>
<evidence type="ECO:0000313" key="7">
    <source>
        <dbReference type="Proteomes" id="UP001296104"/>
    </source>
</evidence>
<comment type="cofactor">
    <cofactor evidence="1">
        <name>FAD</name>
        <dbReference type="ChEBI" id="CHEBI:57692"/>
    </cofactor>
</comment>
<proteinExistence type="predicted"/>
<dbReference type="PANTHER" id="PTHR43004">
    <property type="entry name" value="TRK SYSTEM POTASSIUM UPTAKE PROTEIN"/>
    <property type="match status" value="1"/>
</dbReference>
<dbReference type="Gene3D" id="3.50.50.60">
    <property type="entry name" value="FAD/NAD(P)-binding domain"/>
    <property type="match status" value="1"/>
</dbReference>
<comment type="caution">
    <text evidence="6">The sequence shown here is derived from an EMBL/GenBank/DDBJ whole genome shotgun (WGS) entry which is preliminary data.</text>
</comment>
<protein>
    <recommendedName>
        <fullName evidence="5">FAD-binding domain-containing protein</fullName>
    </recommendedName>
</protein>
<sequence>MPVAHKPPWERMLIVGAGPSGLLLSLLLAQQGISSTVLEAWPQLDTRLRATQYGVPATRIFKKVDGLLEDFRAASIPKFPSICWRRVADGEKLLEIDMSVVEDEEDRMVILQLGIIVQIMYRHAMEKFGPEGKVSKGLIEVKFNHKVTGTGQDADKAWVEVEETGGGGGGGEDEDEEKTSKKMEADYIIGCDGARSAVRRSLYGKTWPGQTFPCRFIVQNVFYPGFDAHNWDGGNYMVDKNHWGLIARRGHGGLWRVTYGDTAPNLSDEEYLARRPWHLKNMLPGSPEPGDYRIEDTNLYNIHNRCVDSFRVGRILLAADAAHVCNPMGGYGCMTAVLDTGALADCFIGLHRNLASESILQKYADIRREIFLKYIDARSIKNLDRVSKTDPWTVKDTDKFFATLKDVTKDKKTLKEFLLKTSSIEYDFTQFYDKVTTKTNGSADAQPSGSEITSMDV</sequence>
<gene>
    <name evidence="6" type="ORF">LECACI_7A004191</name>
</gene>
<dbReference type="Proteomes" id="UP001296104">
    <property type="component" value="Unassembled WGS sequence"/>
</dbReference>
<dbReference type="EMBL" id="CAVMBE010000022">
    <property type="protein sequence ID" value="CAK4001569.1"/>
    <property type="molecule type" value="Genomic_DNA"/>
</dbReference>
<dbReference type="PANTHER" id="PTHR43004:SF19">
    <property type="entry name" value="BINDING MONOOXYGENASE, PUTATIVE (JCVI)-RELATED"/>
    <property type="match status" value="1"/>
</dbReference>
<evidence type="ECO:0000313" key="6">
    <source>
        <dbReference type="EMBL" id="CAK4001569.1"/>
    </source>
</evidence>
<keyword evidence="3" id="KW-0274">FAD</keyword>
<organism evidence="6 7">
    <name type="scientific">Lecanosticta acicola</name>
    <dbReference type="NCBI Taxonomy" id="111012"/>
    <lineage>
        <taxon>Eukaryota</taxon>
        <taxon>Fungi</taxon>
        <taxon>Dikarya</taxon>
        <taxon>Ascomycota</taxon>
        <taxon>Pezizomycotina</taxon>
        <taxon>Dothideomycetes</taxon>
        <taxon>Dothideomycetidae</taxon>
        <taxon>Mycosphaerellales</taxon>
        <taxon>Mycosphaerellaceae</taxon>
        <taxon>Lecanosticta</taxon>
    </lineage>
</organism>
<name>A0AAI9EAE7_9PEZI</name>
<feature type="domain" description="FAD-binding" evidence="5">
    <location>
        <begin position="13"/>
        <end position="373"/>
    </location>
</feature>
<dbReference type="AlphaFoldDB" id="A0AAI9EAE7"/>
<evidence type="ECO:0000256" key="2">
    <source>
        <dbReference type="ARBA" id="ARBA00022630"/>
    </source>
</evidence>
<dbReference type="InterPro" id="IPR050641">
    <property type="entry name" value="RIFMO-like"/>
</dbReference>